<dbReference type="InterPro" id="IPR046348">
    <property type="entry name" value="SIS_dom_sf"/>
</dbReference>
<dbReference type="PROSITE" id="PS51463">
    <property type="entry name" value="P_GLUCOSE_ISOMERASE_3"/>
    <property type="match status" value="1"/>
</dbReference>
<evidence type="ECO:0000256" key="4">
    <source>
        <dbReference type="ARBA" id="ARBA00023152"/>
    </source>
</evidence>
<dbReference type="PRINTS" id="PR00662">
    <property type="entry name" value="G6PISOMERASE"/>
</dbReference>
<dbReference type="EC" id="5.3.1.9" evidence="7"/>
<dbReference type="NCBIfam" id="NF001211">
    <property type="entry name" value="PRK00179.1"/>
    <property type="match status" value="1"/>
</dbReference>
<keyword evidence="3 7" id="KW-0312">Gluconeogenesis</keyword>
<feature type="active site" evidence="7">
    <location>
        <position position="488"/>
    </location>
</feature>
<dbReference type="Proteomes" id="UP000515514">
    <property type="component" value="Chromosome"/>
</dbReference>
<keyword evidence="5 7" id="KW-0413">Isomerase</keyword>
<comment type="catalytic activity">
    <reaction evidence="6 7 8">
        <text>alpha-D-glucose 6-phosphate = beta-D-fructose 6-phosphate</text>
        <dbReference type="Rhea" id="RHEA:11816"/>
        <dbReference type="ChEBI" id="CHEBI:57634"/>
        <dbReference type="ChEBI" id="CHEBI:58225"/>
        <dbReference type="EC" id="5.3.1.9"/>
    </reaction>
</comment>
<keyword evidence="7" id="KW-0963">Cytoplasm</keyword>
<evidence type="ECO:0000313" key="10">
    <source>
        <dbReference type="Proteomes" id="UP000515514"/>
    </source>
</evidence>
<gene>
    <name evidence="7" type="primary">pgi</name>
    <name evidence="9" type="ORF">ALE3EI_2494</name>
</gene>
<protein>
    <recommendedName>
        <fullName evidence="7">Glucose-6-phosphate isomerase</fullName>
        <shortName evidence="7">GPI</shortName>
        <ecNumber evidence="7">5.3.1.9</ecNumber>
    </recommendedName>
    <alternativeName>
        <fullName evidence="7">Phosphoglucose isomerase</fullName>
        <shortName evidence="7">PGI</shortName>
    </alternativeName>
    <alternativeName>
        <fullName evidence="7">Phosphohexose isomerase</fullName>
        <shortName evidence="7">PHI</shortName>
    </alternativeName>
</protein>
<dbReference type="RefSeq" id="WP_186989176.1">
    <property type="nucleotide sequence ID" value="NZ_CP052909.1"/>
</dbReference>
<evidence type="ECO:0000256" key="1">
    <source>
        <dbReference type="ARBA" id="ARBA00004926"/>
    </source>
</evidence>
<comment type="subcellular location">
    <subcellularLocation>
        <location evidence="7">Cytoplasm</location>
    </subcellularLocation>
</comment>
<keyword evidence="10" id="KW-1185">Reference proteome</keyword>
<name>A0A7G8PXG4_9FLAO</name>
<proteinExistence type="inferred from homology"/>
<dbReference type="EMBL" id="CP052909">
    <property type="protein sequence ID" value="QNJ99030.1"/>
    <property type="molecule type" value="Genomic_DNA"/>
</dbReference>
<dbReference type="Gene3D" id="3.40.50.10490">
    <property type="entry name" value="Glucose-6-phosphate isomerase like protein, domain 1"/>
    <property type="match status" value="2"/>
</dbReference>
<organism evidence="9 10">
    <name type="scientific">Constantimarinum furrinae</name>
    <dbReference type="NCBI Taxonomy" id="2562285"/>
    <lineage>
        <taxon>Bacteria</taxon>
        <taxon>Pseudomonadati</taxon>
        <taxon>Bacteroidota</taxon>
        <taxon>Flavobacteriia</taxon>
        <taxon>Flavobacteriales</taxon>
        <taxon>Flavobacteriaceae</taxon>
        <taxon>Altibacter/Constantimarinum group</taxon>
        <taxon>Constantimarinum</taxon>
    </lineage>
</organism>
<dbReference type="GO" id="GO:0006096">
    <property type="term" value="P:glycolytic process"/>
    <property type="evidence" value="ECO:0007669"/>
    <property type="project" value="UniProtKB-UniRule"/>
</dbReference>
<keyword evidence="4 7" id="KW-0324">Glycolysis</keyword>
<dbReference type="PANTHER" id="PTHR11469:SF1">
    <property type="entry name" value="GLUCOSE-6-PHOSPHATE ISOMERASE"/>
    <property type="match status" value="1"/>
</dbReference>
<dbReference type="InterPro" id="IPR023096">
    <property type="entry name" value="G6P_Isomerase_C"/>
</dbReference>
<dbReference type="UniPathway" id="UPA00109">
    <property type="reaction ID" value="UER00181"/>
</dbReference>
<dbReference type="GO" id="GO:0097367">
    <property type="term" value="F:carbohydrate derivative binding"/>
    <property type="evidence" value="ECO:0007669"/>
    <property type="project" value="InterPro"/>
</dbReference>
<comment type="similarity">
    <text evidence="2 7 8">Belongs to the GPI family.</text>
</comment>
<evidence type="ECO:0000256" key="7">
    <source>
        <dbReference type="HAMAP-Rule" id="MF_00473"/>
    </source>
</evidence>
<evidence type="ECO:0000256" key="2">
    <source>
        <dbReference type="ARBA" id="ARBA00006604"/>
    </source>
</evidence>
<reference evidence="9 10" key="1">
    <citation type="submission" date="2020-04" db="EMBL/GenBank/DDBJ databases">
        <title>Genome sequence of Altibacter aquimarinus strain ALE3EI.</title>
        <authorList>
            <person name="Oh H.-M."/>
            <person name="Jang D."/>
        </authorList>
    </citation>
    <scope>NUCLEOTIDE SEQUENCE [LARGE SCALE GENOMIC DNA]</scope>
    <source>
        <strain evidence="9 10">ALE3EI</strain>
    </source>
</reference>
<dbReference type="GO" id="GO:0004347">
    <property type="term" value="F:glucose-6-phosphate isomerase activity"/>
    <property type="evidence" value="ECO:0007669"/>
    <property type="project" value="UniProtKB-UniRule"/>
</dbReference>
<comment type="pathway">
    <text evidence="7">Carbohydrate biosynthesis; gluconeogenesis.</text>
</comment>
<evidence type="ECO:0000313" key="9">
    <source>
        <dbReference type="EMBL" id="QNJ99030.1"/>
    </source>
</evidence>
<dbReference type="UniPathway" id="UPA00138"/>
<dbReference type="AlphaFoldDB" id="A0A7G8PXG4"/>
<dbReference type="CDD" id="cd05016">
    <property type="entry name" value="SIS_PGI_2"/>
    <property type="match status" value="1"/>
</dbReference>
<dbReference type="KEGG" id="alti:ALE3EI_2494"/>
<dbReference type="SUPFAM" id="SSF53697">
    <property type="entry name" value="SIS domain"/>
    <property type="match status" value="1"/>
</dbReference>
<dbReference type="CDD" id="cd05015">
    <property type="entry name" value="SIS_PGI_1"/>
    <property type="match status" value="1"/>
</dbReference>
<dbReference type="Pfam" id="PF00342">
    <property type="entry name" value="PGI"/>
    <property type="match status" value="1"/>
</dbReference>
<accession>A0A7G8PXG4</accession>
<dbReference type="GO" id="GO:0051156">
    <property type="term" value="P:glucose 6-phosphate metabolic process"/>
    <property type="evidence" value="ECO:0007669"/>
    <property type="project" value="TreeGrafter"/>
</dbReference>
<feature type="active site" evidence="7">
    <location>
        <position position="377"/>
    </location>
</feature>
<dbReference type="InterPro" id="IPR035482">
    <property type="entry name" value="SIS_PGI_2"/>
</dbReference>
<dbReference type="PROSITE" id="PS00174">
    <property type="entry name" value="P_GLUCOSE_ISOMERASE_2"/>
    <property type="match status" value="1"/>
</dbReference>
<dbReference type="GO" id="GO:0005829">
    <property type="term" value="C:cytosol"/>
    <property type="evidence" value="ECO:0007669"/>
    <property type="project" value="TreeGrafter"/>
</dbReference>
<dbReference type="Gene3D" id="1.10.1390.10">
    <property type="match status" value="1"/>
</dbReference>
<evidence type="ECO:0000256" key="8">
    <source>
        <dbReference type="RuleBase" id="RU000612"/>
    </source>
</evidence>
<dbReference type="GO" id="GO:0048029">
    <property type="term" value="F:monosaccharide binding"/>
    <property type="evidence" value="ECO:0007669"/>
    <property type="project" value="TreeGrafter"/>
</dbReference>
<dbReference type="InterPro" id="IPR018189">
    <property type="entry name" value="Phosphoglucose_isomerase_CS"/>
</dbReference>
<evidence type="ECO:0000256" key="3">
    <source>
        <dbReference type="ARBA" id="ARBA00022432"/>
    </source>
</evidence>
<dbReference type="HAMAP" id="MF_00473">
    <property type="entry name" value="G6P_isomerase"/>
    <property type="match status" value="1"/>
</dbReference>
<dbReference type="InterPro" id="IPR035476">
    <property type="entry name" value="SIS_PGI_1"/>
</dbReference>
<dbReference type="InterPro" id="IPR001672">
    <property type="entry name" value="G6P_Isomerase"/>
</dbReference>
<feature type="active site" description="Proton donor" evidence="7">
    <location>
        <position position="346"/>
    </location>
</feature>
<dbReference type="PANTHER" id="PTHR11469">
    <property type="entry name" value="GLUCOSE-6-PHOSPHATE ISOMERASE"/>
    <property type="match status" value="1"/>
</dbReference>
<evidence type="ECO:0000256" key="5">
    <source>
        <dbReference type="ARBA" id="ARBA00023235"/>
    </source>
</evidence>
<comment type="function">
    <text evidence="7">Catalyzes the reversible isomerization of glucose-6-phosphate to fructose-6-phosphate.</text>
</comment>
<dbReference type="PROSITE" id="PS00765">
    <property type="entry name" value="P_GLUCOSE_ISOMERASE_1"/>
    <property type="match status" value="1"/>
</dbReference>
<comment type="pathway">
    <text evidence="1 7 8">Carbohydrate degradation; glycolysis; D-glyceraldehyde 3-phosphate and glycerone phosphate from D-glucose: step 2/4.</text>
</comment>
<dbReference type="GO" id="GO:0006094">
    <property type="term" value="P:gluconeogenesis"/>
    <property type="evidence" value="ECO:0007669"/>
    <property type="project" value="UniProtKB-UniRule"/>
</dbReference>
<evidence type="ECO:0000256" key="6">
    <source>
        <dbReference type="ARBA" id="ARBA00029321"/>
    </source>
</evidence>
<sequence length="522" mass="58971">MRLPSVNPTTTQAWKKLQEHFEQIKTLRIRQQFTDDPQRAEKFSIHFEDFYLDFSKNRITEESISLLIQLAEEVQLKEAIQQQFSGEKINVTEDRAVLHTALRDLSAMKPEIKGALKQMKAFSEKIIRGTHMGYSGKAITHIVNVGIGGSNLGPAMVMEAMSHYRNHLNVLFISNVDGDHLTQTLATLDPETTLFIVVSKSFSTQETLTNAKIIKKWFLKQGSERDIAKHFVAVSQNEAAAIKFGIHAENIFPVWDWVGGRFSLWSAVGLSVCCGLGYSNFESLLKGAHTMDSHFRSADFSENLPVILALLSVWYNNFFNAESEAVIPYSQYLTEFVPYLQQAAMESNGKQTDRNGKKVDYQTGTIVWGSTGTNAQHAFFQLLHQGTKFIPTDFILFAESLYNDPVNQQKLVANCFAQTEALMQGTQDKNIKGYKEFEGNKPSNTLLIKKLTPESLGGLVALYEHKIFVQGVVWNIFSFDQWGVELGKKIAKNTLKAIENKEINMVNSPSTKKLMSKWLDMR</sequence>